<feature type="transmembrane region" description="Helical" evidence="6">
    <location>
        <begin position="52"/>
        <end position="70"/>
    </location>
</feature>
<feature type="transmembrane region" description="Helical" evidence="6">
    <location>
        <begin position="76"/>
        <end position="96"/>
    </location>
</feature>
<evidence type="ECO:0000256" key="4">
    <source>
        <dbReference type="ARBA" id="ARBA00022989"/>
    </source>
</evidence>
<name>A0A246GB22_9FLAO</name>
<protein>
    <submittedName>
        <fullName evidence="7">Lysoplasmalogenase</fullName>
    </submittedName>
</protein>
<feature type="transmembrane region" description="Helical" evidence="6">
    <location>
        <begin position="195"/>
        <end position="215"/>
    </location>
</feature>
<feature type="transmembrane region" description="Helical" evidence="6">
    <location>
        <begin position="165"/>
        <end position="183"/>
    </location>
</feature>
<comment type="caution">
    <text evidence="7">The sequence shown here is derived from an EMBL/GenBank/DDBJ whole genome shotgun (WGS) entry which is preliminary data.</text>
</comment>
<comment type="subcellular location">
    <subcellularLocation>
        <location evidence="1">Membrane</location>
        <topology evidence="1">Multi-pass membrane protein</topology>
    </subcellularLocation>
</comment>
<dbReference type="PANTHER" id="PTHR31885:SF6">
    <property type="entry name" value="GH04784P"/>
    <property type="match status" value="1"/>
</dbReference>
<feature type="transmembrane region" description="Helical" evidence="6">
    <location>
        <begin position="5"/>
        <end position="21"/>
    </location>
</feature>
<sequence length="221" mass="25550">MSQYLRIFTGISIFYLILLITKQEDLAWYFKPLLIPFLILEVFKYNHFKTKNLLISALTFSWIGDLILMFTHKHELFFILGLASFLIAHIIFTILFIKQNQTKPNSNLFWVGFIFITIYLLVILNLLFPSLGGLKIPVTMYAITISIMLLMAIKGYFNWAEPNNLTILLGALFFVSSDSILAINKFHWEIAKSGFFIMITYIIAQFLITKGILGLNKKTDN</sequence>
<evidence type="ECO:0000256" key="3">
    <source>
        <dbReference type="ARBA" id="ARBA00022692"/>
    </source>
</evidence>
<comment type="similarity">
    <text evidence="2">Belongs to the TMEM86 family.</text>
</comment>
<dbReference type="AlphaFoldDB" id="A0A246GB22"/>
<reference evidence="7 8" key="1">
    <citation type="journal article" date="2017" name="Infect. Genet. Evol.">
        <title>Comparative genome analysis of fish pathogen Flavobacterium columnare reveals extensive sequence diversity within the species.</title>
        <authorList>
            <person name="Kayansamruaj P."/>
            <person name="Dong H.T."/>
            <person name="Hirono I."/>
            <person name="Kondo H."/>
            <person name="Senapin S."/>
            <person name="Rodkhum C."/>
        </authorList>
    </citation>
    <scope>NUCLEOTIDE SEQUENCE [LARGE SCALE GENOMIC DNA]</scope>
    <source>
        <strain evidence="7 8">1214</strain>
    </source>
</reference>
<gene>
    <name evidence="7" type="ORF">BWK62_07175</name>
</gene>
<feature type="transmembrane region" description="Helical" evidence="6">
    <location>
        <begin position="134"/>
        <end position="153"/>
    </location>
</feature>
<evidence type="ECO:0000313" key="8">
    <source>
        <dbReference type="Proteomes" id="UP000198034"/>
    </source>
</evidence>
<dbReference type="EMBL" id="MTCY01000016">
    <property type="protein sequence ID" value="OWP77527.1"/>
    <property type="molecule type" value="Genomic_DNA"/>
</dbReference>
<dbReference type="GO" id="GO:0016787">
    <property type="term" value="F:hydrolase activity"/>
    <property type="evidence" value="ECO:0007669"/>
    <property type="project" value="TreeGrafter"/>
</dbReference>
<proteinExistence type="inferred from homology"/>
<dbReference type="OrthoDB" id="5651790at2"/>
<dbReference type="InterPro" id="IPR012506">
    <property type="entry name" value="TMEM86B-like"/>
</dbReference>
<organism evidence="7 8">
    <name type="scientific">Flavobacterium columnare</name>
    <dbReference type="NCBI Taxonomy" id="996"/>
    <lineage>
        <taxon>Bacteria</taxon>
        <taxon>Pseudomonadati</taxon>
        <taxon>Bacteroidota</taxon>
        <taxon>Flavobacteriia</taxon>
        <taxon>Flavobacteriales</taxon>
        <taxon>Flavobacteriaceae</taxon>
        <taxon>Flavobacterium</taxon>
    </lineage>
</organism>
<keyword evidence="3 6" id="KW-0812">Transmembrane</keyword>
<keyword evidence="5 6" id="KW-0472">Membrane</keyword>
<evidence type="ECO:0000256" key="2">
    <source>
        <dbReference type="ARBA" id="ARBA00007375"/>
    </source>
</evidence>
<dbReference type="PANTHER" id="PTHR31885">
    <property type="entry name" value="GH04784P"/>
    <property type="match status" value="1"/>
</dbReference>
<evidence type="ECO:0000256" key="5">
    <source>
        <dbReference type="ARBA" id="ARBA00023136"/>
    </source>
</evidence>
<dbReference type="GO" id="GO:0016020">
    <property type="term" value="C:membrane"/>
    <property type="evidence" value="ECO:0007669"/>
    <property type="project" value="UniProtKB-SubCell"/>
</dbReference>
<evidence type="ECO:0000256" key="1">
    <source>
        <dbReference type="ARBA" id="ARBA00004141"/>
    </source>
</evidence>
<dbReference type="Proteomes" id="UP000198034">
    <property type="component" value="Unassembled WGS sequence"/>
</dbReference>
<evidence type="ECO:0000256" key="6">
    <source>
        <dbReference type="SAM" id="Phobius"/>
    </source>
</evidence>
<dbReference type="Pfam" id="PF07947">
    <property type="entry name" value="YhhN"/>
    <property type="match status" value="1"/>
</dbReference>
<feature type="transmembrane region" description="Helical" evidence="6">
    <location>
        <begin position="108"/>
        <end position="128"/>
    </location>
</feature>
<accession>A0A246GB22</accession>
<keyword evidence="4 6" id="KW-1133">Transmembrane helix</keyword>
<evidence type="ECO:0000313" key="7">
    <source>
        <dbReference type="EMBL" id="OWP77527.1"/>
    </source>
</evidence>